<dbReference type="InterPro" id="IPR014710">
    <property type="entry name" value="RmlC-like_jellyroll"/>
</dbReference>
<comment type="caution">
    <text evidence="2">The sequence shown here is derived from an EMBL/GenBank/DDBJ whole genome shotgun (WGS) entry which is preliminary data.</text>
</comment>
<reference evidence="2" key="2">
    <citation type="journal article" date="2021" name="PeerJ">
        <title>Extensive microbial diversity within the chicken gut microbiome revealed by metagenomics and culture.</title>
        <authorList>
            <person name="Gilroy R."/>
            <person name="Ravi A."/>
            <person name="Getino M."/>
            <person name="Pursley I."/>
            <person name="Horton D.L."/>
            <person name="Alikhan N.F."/>
            <person name="Baker D."/>
            <person name="Gharbi K."/>
            <person name="Hall N."/>
            <person name="Watson M."/>
            <person name="Adriaenssens E.M."/>
            <person name="Foster-Nyarko E."/>
            <person name="Jarju S."/>
            <person name="Secka A."/>
            <person name="Antonio M."/>
            <person name="Oren A."/>
            <person name="Chaudhuri R.R."/>
            <person name="La Ragione R."/>
            <person name="Hildebrand F."/>
            <person name="Pallen M.J."/>
        </authorList>
    </citation>
    <scope>NUCLEOTIDE SEQUENCE</scope>
    <source>
        <strain evidence="2">CHK199-13235</strain>
    </source>
</reference>
<dbReference type="InterPro" id="IPR011051">
    <property type="entry name" value="RmlC_Cupin_sf"/>
</dbReference>
<evidence type="ECO:0000259" key="1">
    <source>
        <dbReference type="Pfam" id="PF07883"/>
    </source>
</evidence>
<evidence type="ECO:0000313" key="3">
    <source>
        <dbReference type="Proteomes" id="UP000824002"/>
    </source>
</evidence>
<dbReference type="Proteomes" id="UP000824002">
    <property type="component" value="Unassembled WGS sequence"/>
</dbReference>
<organism evidence="2 3">
    <name type="scientific">Candidatus Merdivicinus excrementipullorum</name>
    <dbReference type="NCBI Taxonomy" id="2840867"/>
    <lineage>
        <taxon>Bacteria</taxon>
        <taxon>Bacillati</taxon>
        <taxon>Bacillota</taxon>
        <taxon>Clostridia</taxon>
        <taxon>Eubacteriales</taxon>
        <taxon>Oscillospiraceae</taxon>
        <taxon>Oscillospiraceae incertae sedis</taxon>
        <taxon>Candidatus Merdivicinus</taxon>
    </lineage>
</organism>
<gene>
    <name evidence="2" type="ORF">IAB51_00410</name>
</gene>
<name>A0A9D1JY75_9FIRM</name>
<dbReference type="AlphaFoldDB" id="A0A9D1JY75"/>
<dbReference type="SUPFAM" id="SSF51182">
    <property type="entry name" value="RmlC-like cupins"/>
    <property type="match status" value="1"/>
</dbReference>
<feature type="domain" description="Cupin type-2" evidence="1">
    <location>
        <begin position="32"/>
        <end position="78"/>
    </location>
</feature>
<dbReference type="Gene3D" id="2.60.120.10">
    <property type="entry name" value="Jelly Rolls"/>
    <property type="match status" value="1"/>
</dbReference>
<evidence type="ECO:0000313" key="2">
    <source>
        <dbReference type="EMBL" id="HIS75249.1"/>
    </source>
</evidence>
<dbReference type="InterPro" id="IPR013096">
    <property type="entry name" value="Cupin_2"/>
</dbReference>
<proteinExistence type="predicted"/>
<accession>A0A9D1JY75</accession>
<reference evidence="2" key="1">
    <citation type="submission" date="2020-10" db="EMBL/GenBank/DDBJ databases">
        <authorList>
            <person name="Gilroy R."/>
        </authorList>
    </citation>
    <scope>NUCLEOTIDE SEQUENCE</scope>
    <source>
        <strain evidence="2">CHK199-13235</strain>
    </source>
</reference>
<dbReference type="EMBL" id="DVJP01000006">
    <property type="protein sequence ID" value="HIS75249.1"/>
    <property type="molecule type" value="Genomic_DNA"/>
</dbReference>
<dbReference type="Pfam" id="PF07883">
    <property type="entry name" value="Cupin_2"/>
    <property type="match status" value="1"/>
</dbReference>
<sequence length="144" mass="16992">MFERLGPEDIQHGTDQFNYAIYRHDPKNYEYTFDTHWHEEYEIIYVKDGVFHYLIDGQEYCVKKGEALFLDQCAIHTFLEYPPRGIRQLFVWKKICIPCVVQLYLPAILCRNSASKSFPHPADYRGRRLASASPLAYTPARQLK</sequence>
<protein>
    <submittedName>
        <fullName evidence="2">Cupin domain-containing protein</fullName>
    </submittedName>
</protein>